<dbReference type="Proteomes" id="UP001157006">
    <property type="component" value="Chromosome 2"/>
</dbReference>
<dbReference type="GO" id="GO:0005975">
    <property type="term" value="P:carbohydrate metabolic process"/>
    <property type="evidence" value="ECO:0007669"/>
    <property type="project" value="InterPro"/>
</dbReference>
<dbReference type="Gene3D" id="1.50.10.10">
    <property type="match status" value="1"/>
</dbReference>
<dbReference type="SUPFAM" id="SSF48208">
    <property type="entry name" value="Six-hairpin glycosidases"/>
    <property type="match status" value="1"/>
</dbReference>
<dbReference type="InterPro" id="IPR043502">
    <property type="entry name" value="DNA/RNA_pol_sf"/>
</dbReference>
<dbReference type="EMBL" id="OX451737">
    <property type="protein sequence ID" value="CAI8598260.1"/>
    <property type="molecule type" value="Genomic_DNA"/>
</dbReference>
<evidence type="ECO:0008006" key="3">
    <source>
        <dbReference type="Google" id="ProtNLM"/>
    </source>
</evidence>
<dbReference type="InterPro" id="IPR050116">
    <property type="entry name" value="DNA_polymerase-Y"/>
</dbReference>
<evidence type="ECO:0000313" key="1">
    <source>
        <dbReference type="EMBL" id="CAI8598260.1"/>
    </source>
</evidence>
<proteinExistence type="predicted"/>
<dbReference type="SUPFAM" id="SSF56672">
    <property type="entry name" value="DNA/RNA polymerases"/>
    <property type="match status" value="1"/>
</dbReference>
<sequence>MTWNTFANVFLWYFKPEWRHFFQDLDEEMKPTYELVNPIDPIPKTVLKVVEETSSSDLCIKAFKGDTLDQTLAAKETKKMEETYELLNFEDKPLILDDRVSPTNNIEIHFYLSPILNQKNTQLPSQKISSNLVHVSTYASLTTSMIDPHVKDWGFKENLPKPPDPNSKNKISRSDKLGRIIDWTHNFNNQTPAVKQPQIQFPFPVSPSTTTKINEMIPPIKPHNYFYNNVDFMIPPKPPDPIFDINNSIISPQPPSKDSADQVFVTMHTIPQTFILSPTPQIIRYRLRVDNFVSCSLNSRHFGLSLKHRHGAMRILKREQINFHSTAVVLSEAKISSIGFEDFSVSTVDTAGELKITIEVSRNKAQRIYDDVSAHYCWEHVKDMTNSRIAKQIDEKHHDFDLAVEFIWVVAWLHQATSNEYYLKYVVDNLVFMGGTGWVVKECSWDSKYARVQTLLSKVAERRILELEASRDLSRIWLHVDMDAFYAAVATLSNLVLQGKLMQVEVDVAVGELAYDSEIMGLKDSAHVKLVEIVLEPEVVLEAATGAAVVSVAEVETEHRLVGIVEQQVVDKDNNVDIVVGMDLVQVIAGNIVDNVAANTETPCSVTSCLFIDGPLAAVEISHIFCFCSRSVTFVPCLLNAHKEVYFIKSMESNIGTIDHVTFSIIILQL</sequence>
<keyword evidence="2" id="KW-1185">Reference proteome</keyword>
<dbReference type="InterPro" id="IPR012341">
    <property type="entry name" value="6hp_glycosidase-like_sf"/>
</dbReference>
<organism evidence="1 2">
    <name type="scientific">Vicia faba</name>
    <name type="common">Broad bean</name>
    <name type="synonym">Faba vulgaris</name>
    <dbReference type="NCBI Taxonomy" id="3906"/>
    <lineage>
        <taxon>Eukaryota</taxon>
        <taxon>Viridiplantae</taxon>
        <taxon>Streptophyta</taxon>
        <taxon>Embryophyta</taxon>
        <taxon>Tracheophyta</taxon>
        <taxon>Spermatophyta</taxon>
        <taxon>Magnoliopsida</taxon>
        <taxon>eudicotyledons</taxon>
        <taxon>Gunneridae</taxon>
        <taxon>Pentapetalae</taxon>
        <taxon>rosids</taxon>
        <taxon>fabids</taxon>
        <taxon>Fabales</taxon>
        <taxon>Fabaceae</taxon>
        <taxon>Papilionoideae</taxon>
        <taxon>50 kb inversion clade</taxon>
        <taxon>NPAAA clade</taxon>
        <taxon>Hologalegina</taxon>
        <taxon>IRL clade</taxon>
        <taxon>Fabeae</taxon>
        <taxon>Vicia</taxon>
    </lineage>
</organism>
<name>A0AAV0ZPF9_VICFA</name>
<dbReference type="PANTHER" id="PTHR11076">
    <property type="entry name" value="DNA REPAIR POLYMERASE UMUC / TRANSFERASE FAMILY MEMBER"/>
    <property type="match status" value="1"/>
</dbReference>
<dbReference type="GO" id="GO:0042276">
    <property type="term" value="P:error-prone translesion synthesis"/>
    <property type="evidence" value="ECO:0007669"/>
    <property type="project" value="TreeGrafter"/>
</dbReference>
<dbReference type="GO" id="GO:0005634">
    <property type="term" value="C:nucleus"/>
    <property type="evidence" value="ECO:0007669"/>
    <property type="project" value="TreeGrafter"/>
</dbReference>
<dbReference type="AlphaFoldDB" id="A0AAV0ZPF9"/>
<accession>A0AAV0ZPF9</accession>
<dbReference type="PANTHER" id="PTHR11076:SF33">
    <property type="entry name" value="DNA POLYMERASE KAPPA"/>
    <property type="match status" value="1"/>
</dbReference>
<reference evidence="1 2" key="1">
    <citation type="submission" date="2023-01" db="EMBL/GenBank/DDBJ databases">
        <authorList>
            <person name="Kreplak J."/>
        </authorList>
    </citation>
    <scope>NUCLEOTIDE SEQUENCE [LARGE SCALE GENOMIC DNA]</scope>
</reference>
<gene>
    <name evidence="1" type="ORF">VFH_II119080</name>
</gene>
<protein>
    <recommendedName>
        <fullName evidence="3">UmuC domain-containing protein</fullName>
    </recommendedName>
</protein>
<dbReference type="GO" id="GO:0003887">
    <property type="term" value="F:DNA-directed DNA polymerase activity"/>
    <property type="evidence" value="ECO:0007669"/>
    <property type="project" value="TreeGrafter"/>
</dbReference>
<dbReference type="InterPro" id="IPR008928">
    <property type="entry name" value="6-hairpin_glycosidase_sf"/>
</dbReference>
<evidence type="ECO:0000313" key="2">
    <source>
        <dbReference type="Proteomes" id="UP001157006"/>
    </source>
</evidence>